<evidence type="ECO:0000256" key="8">
    <source>
        <dbReference type="ARBA" id="ARBA00022989"/>
    </source>
</evidence>
<evidence type="ECO:0000256" key="6">
    <source>
        <dbReference type="ARBA" id="ARBA00022692"/>
    </source>
</evidence>
<evidence type="ECO:0000313" key="24">
    <source>
        <dbReference type="Proteomes" id="UP000253594"/>
    </source>
</evidence>
<evidence type="ECO:0000256" key="5">
    <source>
        <dbReference type="ARBA" id="ARBA00022679"/>
    </source>
</evidence>
<dbReference type="Proteomes" id="UP000253594">
    <property type="component" value="Unassembled WGS sequence"/>
</dbReference>
<keyword evidence="9" id="KW-0902">Two-component regulatory system</keyword>
<dbReference type="EMBL" id="RBSQ01000564">
    <property type="protein sequence ID" value="RMS55606.1"/>
    <property type="molecule type" value="Genomic_DNA"/>
</dbReference>
<dbReference type="OMA" id="VSDWSHR"/>
<dbReference type="Proteomes" id="UP000644192">
    <property type="component" value="Unassembled WGS sequence"/>
</dbReference>
<dbReference type="Proteomes" id="UP001297540">
    <property type="component" value="Chromosome"/>
</dbReference>
<evidence type="ECO:0000313" key="22">
    <source>
        <dbReference type="Proteomes" id="UP000045039"/>
    </source>
</evidence>
<dbReference type="Pfam" id="PF00672">
    <property type="entry name" value="HAMP"/>
    <property type="match status" value="1"/>
</dbReference>
<proteinExistence type="predicted"/>
<reference evidence="21" key="11">
    <citation type="submission" date="2023-10" db="EMBL/GenBank/DDBJ databases">
        <title>Pathogen: clinical or host-associated sample.</title>
        <authorList>
            <person name="Hergert J."/>
            <person name="Casey R."/>
            <person name="Wagner J."/>
            <person name="Young E.L."/>
            <person name="Oakeson K.F."/>
        </authorList>
    </citation>
    <scope>NUCLEOTIDE SEQUENCE</scope>
    <source>
        <strain evidence="21">2021CK-01020</strain>
    </source>
</reference>
<evidence type="ECO:0000313" key="16">
    <source>
        <dbReference type="EMBL" id="MZZ13203.1"/>
    </source>
</evidence>
<evidence type="ECO:0000256" key="4">
    <source>
        <dbReference type="ARBA" id="ARBA00022553"/>
    </source>
</evidence>
<dbReference type="AlphaFoldDB" id="A0A069Q7D0"/>
<comment type="subcellular location">
    <subcellularLocation>
        <location evidence="2">Membrane</location>
    </subcellularLocation>
</comment>
<evidence type="ECO:0000313" key="27">
    <source>
        <dbReference type="Proteomes" id="UP000433532"/>
    </source>
</evidence>
<name>A0A069Q7D0_PSEAI</name>
<reference evidence="20 26" key="4">
    <citation type="submission" date="2017-08" db="EMBL/GenBank/DDBJ databases">
        <authorList>
            <person name="Feschi L."/>
            <person name="Jeukens J."/>
            <person name="Emond-Rheault J.-G."/>
            <person name="Kukavica-Ibrulj I."/>
            <person name="Boyle B."/>
            <person name="Levesque R.C."/>
        </authorList>
    </citation>
    <scope>NUCLEOTIDE SEQUENCE [LARGE SCALE GENOMIC DNA]</scope>
    <source>
        <strain evidence="20 26">PA-W36</strain>
    </source>
</reference>
<dbReference type="PANTHER" id="PTHR45436">
    <property type="entry name" value="SENSOR HISTIDINE KINASE YKOH"/>
    <property type="match status" value="1"/>
</dbReference>
<dbReference type="Gene3D" id="6.10.340.10">
    <property type="match status" value="1"/>
</dbReference>
<evidence type="ECO:0000313" key="19">
    <source>
        <dbReference type="EMBL" id="RMS55606.1"/>
    </source>
</evidence>
<evidence type="ECO:0000256" key="7">
    <source>
        <dbReference type="ARBA" id="ARBA00022777"/>
    </source>
</evidence>
<evidence type="ECO:0000256" key="2">
    <source>
        <dbReference type="ARBA" id="ARBA00004370"/>
    </source>
</evidence>
<comment type="catalytic activity">
    <reaction evidence="1">
        <text>ATP + protein L-histidine = ADP + protein N-phospho-L-histidine.</text>
        <dbReference type="EC" id="2.7.13.3"/>
    </reaction>
</comment>
<keyword evidence="8 11" id="KW-1133">Transmembrane helix</keyword>
<dbReference type="EMBL" id="NSNE01000008">
    <property type="protein sequence ID" value="RPM15260.1"/>
    <property type="molecule type" value="Genomic_DNA"/>
</dbReference>
<dbReference type="SUPFAM" id="SSF47384">
    <property type="entry name" value="Homodimeric domain of signal transducing histidine kinase"/>
    <property type="match status" value="1"/>
</dbReference>
<dbReference type="SMART" id="SM00388">
    <property type="entry name" value="HisKA"/>
    <property type="match status" value="1"/>
</dbReference>
<evidence type="ECO:0000313" key="20">
    <source>
        <dbReference type="EMBL" id="RPM15260.1"/>
    </source>
</evidence>
<dbReference type="EMBL" id="WOAD01000007">
    <property type="protein sequence ID" value="MUI35554.1"/>
    <property type="molecule type" value="Genomic_DNA"/>
</dbReference>
<dbReference type="InterPro" id="IPR003594">
    <property type="entry name" value="HATPase_dom"/>
</dbReference>
<dbReference type="Gene3D" id="1.10.287.130">
    <property type="match status" value="1"/>
</dbReference>
<dbReference type="InterPro" id="IPR004358">
    <property type="entry name" value="Sig_transdc_His_kin-like_C"/>
</dbReference>
<reference evidence="15 27" key="8">
    <citation type="submission" date="2019-11" db="EMBL/GenBank/DDBJ databases">
        <title>Genomes of ocular Pseudomonas aeruginosa isolates.</title>
        <authorList>
            <person name="Khan M."/>
            <person name="Rice S.A."/>
            <person name="Willcox M.D.P."/>
            <person name="Stapleton F."/>
        </authorList>
    </citation>
    <scope>NUCLEOTIDE SEQUENCE [LARGE SCALE GENOMIC DNA]</scope>
    <source>
        <strain evidence="15 27">PA221</strain>
    </source>
</reference>
<dbReference type="InterPro" id="IPR036890">
    <property type="entry name" value="HATPase_C_sf"/>
</dbReference>
<reference evidence="21" key="10">
    <citation type="submission" date="2023-06" db="EMBL/GenBank/DDBJ databases">
        <authorList>
            <consortium name="Clinical and Environmental Microbiology Branch: Whole genome sequencing antimicrobial resistance pathogens in the healthcare setting"/>
        </authorList>
    </citation>
    <scope>NUCLEOTIDE SEQUENCE</scope>
    <source>
        <strain evidence="21">2021CK-01020</strain>
    </source>
</reference>
<keyword evidence="5 14" id="KW-0808">Transferase</keyword>
<dbReference type="EMBL" id="CVVU01000011">
    <property type="protein sequence ID" value="CRN92638.1"/>
    <property type="molecule type" value="Genomic_DNA"/>
</dbReference>
<evidence type="ECO:0000313" key="21">
    <source>
        <dbReference type="EMBL" id="WOS76659.1"/>
    </source>
</evidence>
<dbReference type="InterPro" id="IPR005467">
    <property type="entry name" value="His_kinase_dom"/>
</dbReference>
<evidence type="ECO:0000313" key="23">
    <source>
        <dbReference type="Proteomes" id="UP000194857"/>
    </source>
</evidence>
<dbReference type="InterPro" id="IPR036097">
    <property type="entry name" value="HisK_dim/P_sf"/>
</dbReference>
<dbReference type="Proteomes" id="UP000433532">
    <property type="component" value="Unassembled WGS sequence"/>
</dbReference>
<dbReference type="SMART" id="SM00304">
    <property type="entry name" value="HAMP"/>
    <property type="match status" value="1"/>
</dbReference>
<dbReference type="InterPro" id="IPR050428">
    <property type="entry name" value="TCS_sensor_his_kinase"/>
</dbReference>
<dbReference type="SMR" id="A0A069Q7D0"/>
<dbReference type="Proteomes" id="UP000270834">
    <property type="component" value="Unassembled WGS sequence"/>
</dbReference>
<reference evidence="14" key="1">
    <citation type="submission" date="2015-06" db="EMBL/GenBank/DDBJ databases">
        <authorList>
            <person name="Radhakrishnan R."/>
            <person name="Underwood A."/>
            <person name="Al-Shahib A."/>
        </authorList>
    </citation>
    <scope>NUCLEOTIDE SEQUENCE</scope>
    <source>
        <strain evidence="14">P19_London_7_VIM_2_05_10</strain>
    </source>
</reference>
<dbReference type="Pfam" id="PF02518">
    <property type="entry name" value="HATPase_c"/>
    <property type="match status" value="1"/>
</dbReference>
<reference evidence="22" key="2">
    <citation type="submission" date="2015-06" db="EMBL/GenBank/DDBJ databases">
        <authorList>
            <person name="Radhakrishnan Rajesh"/>
            <person name="Underwood Anthony"/>
            <person name="Al-Shahib Ali"/>
        </authorList>
    </citation>
    <scope>NUCLEOTIDE SEQUENCE [LARGE SCALE GENOMIC DNA]</scope>
    <source>
        <strain evidence="22">P19_London_7_VIM_2_05_10</strain>
    </source>
</reference>
<dbReference type="KEGG" id="paeb:NCGM1900_2209"/>
<evidence type="ECO:0000313" key="15">
    <source>
        <dbReference type="EMBL" id="MUI35554.1"/>
    </source>
</evidence>
<evidence type="ECO:0000313" key="17">
    <source>
        <dbReference type="EMBL" id="OTI59416.1"/>
    </source>
</evidence>
<dbReference type="PANTHER" id="PTHR45436:SF16">
    <property type="entry name" value="HISTIDINE KINASE"/>
    <property type="match status" value="1"/>
</dbReference>
<accession>A0A069Q7D0</accession>
<gene>
    <name evidence="14" type="primary">cusS_1</name>
    <name evidence="19" type="ORF">ALP65_01874</name>
    <name evidence="17" type="ORF">CAZ10_21430</name>
    <name evidence="18" type="ORF">DT376_24405</name>
    <name evidence="15" type="ORF">GNQ48_11090</name>
    <name evidence="16" type="ORF">GUL26_13180</name>
    <name evidence="20" type="ORF">IPC1295_15735</name>
    <name evidence="21" type="ORF">L4V69_29860</name>
    <name evidence="14" type="ORF">PAERUG_P19_London_7_VIM_2_05_10_00285</name>
</gene>
<dbReference type="CDD" id="cd00082">
    <property type="entry name" value="HisKA"/>
    <property type="match status" value="1"/>
</dbReference>
<evidence type="ECO:0000313" key="26">
    <source>
        <dbReference type="Proteomes" id="UP000284767"/>
    </source>
</evidence>
<dbReference type="InterPro" id="IPR003660">
    <property type="entry name" value="HAMP_dom"/>
</dbReference>
<feature type="domain" description="HAMP" evidence="13">
    <location>
        <begin position="156"/>
        <end position="210"/>
    </location>
</feature>
<dbReference type="RefSeq" id="WP_003094037.1">
    <property type="nucleotide sequence ID" value="NZ_AP014622.1"/>
</dbReference>
<protein>
    <recommendedName>
        <fullName evidence="3">histidine kinase</fullName>
        <ecNumber evidence="3">2.7.13.3</ecNumber>
    </recommendedName>
</protein>
<evidence type="ECO:0000256" key="1">
    <source>
        <dbReference type="ARBA" id="ARBA00000085"/>
    </source>
</evidence>
<evidence type="ECO:0000313" key="14">
    <source>
        <dbReference type="EMBL" id="CRN92638.1"/>
    </source>
</evidence>
<keyword evidence="4" id="KW-0597">Phosphoprotein</keyword>
<evidence type="ECO:0000256" key="11">
    <source>
        <dbReference type="SAM" id="Phobius"/>
    </source>
</evidence>
<sequence length="426" mass="46891">MEYKQSLARRIVIAFMLMTVAVGGLFSAGIVGVVHIIEERLISRDLGGELERILRDDLAQGRNPVLDPGMRFFISDGQGSYAMPPALDQLDVGFHEVFEGDLSFHALVRDIDGRRFVLLQDQSDFEAREQVLYASVLTGYVLSIALAGLLGWMLARKVMEPVVRLARQVRHREQLLGLAPPLAPDYANDEVGELAASFDETLGRLRDALKREQLFTSDVSHELRTPLMVIATSCELLAEEPSLGPRARGQLERMTKATEEMRDLVQTFLLLARAQKGEESLAPHGSLESIADDLVQVWREQVEARGLTLHYRNEGACAGQFNAPLLRAVMGNLLRNATHYTDAGSITLTLDEHGFSVEDTGAGVPEEQRERIFMPFVRGSSSSGRGEGLGLGLSLVKRICAAEGWSVTLSAVEPHGCRFEVLLDVA</sequence>
<dbReference type="GO" id="GO:0005886">
    <property type="term" value="C:plasma membrane"/>
    <property type="evidence" value="ECO:0007669"/>
    <property type="project" value="TreeGrafter"/>
</dbReference>
<dbReference type="PROSITE" id="PS50109">
    <property type="entry name" value="HIS_KIN"/>
    <property type="match status" value="1"/>
</dbReference>
<dbReference type="SMART" id="SM00387">
    <property type="entry name" value="HATPase_c"/>
    <property type="match status" value="1"/>
</dbReference>
<feature type="transmembrane region" description="Helical" evidence="11">
    <location>
        <begin position="12"/>
        <end position="37"/>
    </location>
</feature>
<dbReference type="EMBL" id="WXZT01000009">
    <property type="protein sequence ID" value="MZZ13203.1"/>
    <property type="molecule type" value="Genomic_DNA"/>
</dbReference>
<dbReference type="PRINTS" id="PR00344">
    <property type="entry name" value="BCTRLSENSOR"/>
</dbReference>
<evidence type="ECO:0000259" key="12">
    <source>
        <dbReference type="PROSITE" id="PS50109"/>
    </source>
</evidence>
<evidence type="ECO:0000256" key="3">
    <source>
        <dbReference type="ARBA" id="ARBA00012438"/>
    </source>
</evidence>
<reference evidence="18 24" key="5">
    <citation type="submission" date="2018-07" db="EMBL/GenBank/DDBJ databases">
        <title>Mechanisms of high-level aminoglycoside resistance among Gram-negative pathogens in Brazil.</title>
        <authorList>
            <person name="Ballaben A.S."/>
            <person name="Darini A.L.C."/>
            <person name="Doi Y."/>
        </authorList>
    </citation>
    <scope>NUCLEOTIDE SEQUENCE [LARGE SCALE GENOMIC DNA]</scope>
    <source>
        <strain evidence="18 24">B2-305</strain>
    </source>
</reference>
<dbReference type="GO" id="GO:0000155">
    <property type="term" value="F:phosphorelay sensor kinase activity"/>
    <property type="evidence" value="ECO:0007669"/>
    <property type="project" value="InterPro"/>
</dbReference>
<dbReference type="Pfam" id="PF00512">
    <property type="entry name" value="HisKA"/>
    <property type="match status" value="1"/>
</dbReference>
<accession>A0A1S1C300</accession>
<dbReference type="Proteomes" id="UP000284767">
    <property type="component" value="Unassembled WGS sequence"/>
</dbReference>
<keyword evidence="6 11" id="KW-0812">Transmembrane</keyword>
<evidence type="ECO:0000313" key="18">
    <source>
        <dbReference type="EMBL" id="RCI72320.1"/>
    </source>
</evidence>
<dbReference type="SUPFAM" id="SSF55874">
    <property type="entry name" value="ATPase domain of HSP90 chaperone/DNA topoisomerase II/histidine kinase"/>
    <property type="match status" value="1"/>
</dbReference>
<keyword evidence="10 11" id="KW-0472">Membrane</keyword>
<reference evidence="16" key="9">
    <citation type="submission" date="2020-01" db="EMBL/GenBank/DDBJ databases">
        <title>Bacteria Cultured from War Wounds Associated with the Conflict in Eastern Ukraine.</title>
        <authorList>
            <person name="Snesrud E."/>
            <person name="Galac M.R."/>
            <person name="Mc Gann P."/>
            <person name="Valentine K."/>
            <person name="Viacheslav K."/>
        </authorList>
    </citation>
    <scope>NUCLEOTIDE SEQUENCE</scope>
    <source>
        <strain evidence="16">VNMU148</strain>
    </source>
</reference>
<dbReference type="EMBL" id="CP136986">
    <property type="protein sequence ID" value="WOS76659.1"/>
    <property type="molecule type" value="Genomic_DNA"/>
</dbReference>
<dbReference type="PROSITE" id="PS50885">
    <property type="entry name" value="HAMP"/>
    <property type="match status" value="1"/>
</dbReference>
<feature type="domain" description="Histidine kinase" evidence="12">
    <location>
        <begin position="218"/>
        <end position="426"/>
    </location>
</feature>
<dbReference type="EC" id="2.7.13.3" evidence="3"/>
<reference evidence="19 25" key="6">
    <citation type="submission" date="2018-08" db="EMBL/GenBank/DDBJ databases">
        <title>Recombination of ecologically and evolutionarily significant loci maintains genetic cohesion in the Pseudomonas syringae species complex.</title>
        <authorList>
            <person name="Dillon M."/>
            <person name="Thakur S."/>
            <person name="Almeida R.N.D."/>
            <person name="Weir B.S."/>
            <person name="Guttman D.S."/>
        </authorList>
    </citation>
    <scope>NUCLEOTIDE SEQUENCE [LARGE SCALE GENOMIC DNA]</scope>
    <source>
        <strain evidence="19 25">ICMP 7846</strain>
    </source>
</reference>
<keyword evidence="7 17" id="KW-0418">Kinase</keyword>
<feature type="transmembrane region" description="Helical" evidence="11">
    <location>
        <begin position="131"/>
        <end position="155"/>
    </location>
</feature>
<dbReference type="Proteomes" id="UP000194857">
    <property type="component" value="Unassembled WGS sequence"/>
</dbReference>
<reference evidence="17 23" key="3">
    <citation type="submission" date="2017-05" db="EMBL/GenBank/DDBJ databases">
        <authorList>
            <person name="Song R."/>
            <person name="Chenine A.L."/>
            <person name="Ruprecht R.M."/>
        </authorList>
    </citation>
    <scope>NUCLEOTIDE SEQUENCE [LARGE SCALE GENOMIC DNA]</scope>
    <source>
        <strain evidence="17 23">S567_C10_BS</strain>
    </source>
</reference>
<evidence type="ECO:0000313" key="25">
    <source>
        <dbReference type="Proteomes" id="UP000270834"/>
    </source>
</evidence>
<evidence type="ECO:0000259" key="13">
    <source>
        <dbReference type="PROSITE" id="PS50885"/>
    </source>
</evidence>
<reference evidence="20 26" key="7">
    <citation type="submission" date="2019-01" db="EMBL/GenBank/DDBJ databases">
        <title>The Pseudomonas aeruginosa pan-genome provides new insights on its population structure, horizontal gene transfer and pathogenicity.</title>
        <authorList>
            <person name="Freschi L."/>
            <person name="Vincent A.T."/>
            <person name="Jeukens J."/>
            <person name="Emond-Rheault J.-G."/>
            <person name="Kukavica-Ibrulj I."/>
            <person name="Dupont M.-J."/>
            <person name="Charette S.J."/>
            <person name="Boyle B."/>
            <person name="Levesque R.C."/>
        </authorList>
    </citation>
    <scope>NUCLEOTIDE SEQUENCE [LARGE SCALE GENOMIC DNA]</scope>
    <source>
        <strain evidence="20 26">PA-W36</strain>
    </source>
</reference>
<dbReference type="InterPro" id="IPR003661">
    <property type="entry name" value="HisK_dim/P_dom"/>
</dbReference>
<dbReference type="EMBL" id="QORE01001000">
    <property type="protein sequence ID" value="RCI72320.1"/>
    <property type="molecule type" value="Genomic_DNA"/>
</dbReference>
<organism evidence="17 23">
    <name type="scientific">Pseudomonas aeruginosa</name>
    <dbReference type="NCBI Taxonomy" id="287"/>
    <lineage>
        <taxon>Bacteria</taxon>
        <taxon>Pseudomonadati</taxon>
        <taxon>Pseudomonadota</taxon>
        <taxon>Gammaproteobacteria</taxon>
        <taxon>Pseudomonadales</taxon>
        <taxon>Pseudomonadaceae</taxon>
        <taxon>Pseudomonas</taxon>
    </lineage>
</organism>
<evidence type="ECO:0000256" key="10">
    <source>
        <dbReference type="ARBA" id="ARBA00023136"/>
    </source>
</evidence>
<dbReference type="Proteomes" id="UP000045039">
    <property type="component" value="Unassembled WGS sequence"/>
</dbReference>
<evidence type="ECO:0000256" key="9">
    <source>
        <dbReference type="ARBA" id="ARBA00023012"/>
    </source>
</evidence>
<dbReference type="EMBL" id="NFFZ01000011">
    <property type="protein sequence ID" value="OTI59416.1"/>
    <property type="molecule type" value="Genomic_DNA"/>
</dbReference>
<dbReference type="Gene3D" id="3.30.565.10">
    <property type="entry name" value="Histidine kinase-like ATPase, C-terminal domain"/>
    <property type="match status" value="1"/>
</dbReference>